<evidence type="ECO:0000256" key="1">
    <source>
        <dbReference type="SAM" id="Phobius"/>
    </source>
</evidence>
<evidence type="ECO:0000313" key="2">
    <source>
        <dbReference type="EMBL" id="GGA95788.1"/>
    </source>
</evidence>
<evidence type="ECO:0000313" key="5">
    <source>
        <dbReference type="Proteomes" id="UP000652995"/>
    </source>
</evidence>
<reference evidence="2" key="1">
    <citation type="journal article" date="2014" name="Int. J. Syst. Evol. Microbiol.">
        <title>Complete genome of a new Firmicutes species belonging to the dominant human colonic microbiota ('Ruminococcus bicirculans') reveals two chromosomes and a selective capacity to utilize plant glucans.</title>
        <authorList>
            <consortium name="NISC Comparative Sequencing Program"/>
            <person name="Wegmann U."/>
            <person name="Louis P."/>
            <person name="Goesmann A."/>
            <person name="Henrissat B."/>
            <person name="Duncan S.H."/>
            <person name="Flint H.J."/>
        </authorList>
    </citation>
    <scope>NUCLEOTIDE SEQUENCE</scope>
    <source>
        <strain evidence="2">CCM 4175</strain>
    </source>
</reference>
<gene>
    <name evidence="2" type="ORF">GCM10007183_19900</name>
    <name evidence="3" type="ORF">SAMEA4412661_00954</name>
</gene>
<reference evidence="3 4" key="2">
    <citation type="submission" date="2017-06" db="EMBL/GenBank/DDBJ databases">
        <authorList>
            <consortium name="Pathogen Informatics"/>
        </authorList>
    </citation>
    <scope>NUCLEOTIDE SEQUENCE [LARGE SCALE GENOMIC DNA]</scope>
    <source>
        <strain evidence="3 4">NCTC13833</strain>
    </source>
</reference>
<dbReference type="Proteomes" id="UP000243706">
    <property type="component" value="Chromosome 1"/>
</dbReference>
<keyword evidence="1" id="KW-1133">Transmembrane helix</keyword>
<evidence type="ECO:0000313" key="3">
    <source>
        <dbReference type="EMBL" id="SNW02133.1"/>
    </source>
</evidence>
<keyword evidence="1" id="KW-0472">Membrane</keyword>
<dbReference type="Proteomes" id="UP000652995">
    <property type="component" value="Unassembled WGS sequence"/>
</dbReference>
<proteinExistence type="predicted"/>
<reference evidence="5" key="3">
    <citation type="journal article" date="2019" name="Int. J. Syst. Evol. Microbiol.">
        <title>The Global Catalogue of Microorganisms (GCM) 10K type strain sequencing project: providing services to taxonomists for standard genome sequencing and annotation.</title>
        <authorList>
            <consortium name="The Broad Institute Genomics Platform"/>
            <consortium name="The Broad Institute Genome Sequencing Center for Infectious Disease"/>
            <person name="Wu L."/>
            <person name="Ma J."/>
        </authorList>
    </citation>
    <scope>NUCLEOTIDE SEQUENCE [LARGE SCALE GENOMIC DNA]</scope>
    <source>
        <strain evidence="5">CCM 4175</strain>
    </source>
</reference>
<keyword evidence="5" id="KW-1185">Reference proteome</keyword>
<keyword evidence="1" id="KW-0812">Transmembrane</keyword>
<feature type="transmembrane region" description="Helical" evidence="1">
    <location>
        <begin position="65"/>
        <end position="88"/>
    </location>
</feature>
<name>A0A240C489_9STAP</name>
<evidence type="ECO:0000313" key="4">
    <source>
        <dbReference type="Proteomes" id="UP000243706"/>
    </source>
</evidence>
<dbReference type="EMBL" id="LT906464">
    <property type="protein sequence ID" value="SNW02133.1"/>
    <property type="molecule type" value="Genomic_DNA"/>
</dbReference>
<accession>A0A240C489</accession>
<feature type="transmembrane region" description="Helical" evidence="1">
    <location>
        <begin position="7"/>
        <end position="27"/>
    </location>
</feature>
<reference evidence="2" key="4">
    <citation type="submission" date="2024-05" db="EMBL/GenBank/DDBJ databases">
        <authorList>
            <person name="Sun Q."/>
            <person name="Sedlacek I."/>
        </authorList>
    </citation>
    <scope>NUCLEOTIDE SEQUENCE</scope>
    <source>
        <strain evidence="2">CCM 4175</strain>
    </source>
</reference>
<dbReference type="EMBL" id="BMCB01000017">
    <property type="protein sequence ID" value="GGA95788.1"/>
    <property type="molecule type" value="Genomic_DNA"/>
</dbReference>
<protein>
    <submittedName>
        <fullName evidence="3">Uncharacterized protein</fullName>
    </submittedName>
</protein>
<dbReference type="AlphaFoldDB" id="A0A240C489"/>
<sequence>MVTIILYQMLLLFCVAILYLLIIHGYLTPDFMVMEAMMILTIFFSYVYYLMAFTKDEKGSDFKKLLLSSLLFVPCILLAIYMITKVFICYY</sequence>
<organism evidence="3 4">
    <name type="scientific">Staphylococcus muscae</name>
    <dbReference type="NCBI Taxonomy" id="1294"/>
    <lineage>
        <taxon>Bacteria</taxon>
        <taxon>Bacillati</taxon>
        <taxon>Bacillota</taxon>
        <taxon>Bacilli</taxon>
        <taxon>Bacillales</taxon>
        <taxon>Staphylococcaceae</taxon>
        <taxon>Staphylococcus</taxon>
    </lineage>
</organism>
<feature type="transmembrane region" description="Helical" evidence="1">
    <location>
        <begin position="33"/>
        <end position="53"/>
    </location>
</feature>